<evidence type="ECO:0000256" key="6">
    <source>
        <dbReference type="ARBA" id="ARBA00023136"/>
    </source>
</evidence>
<dbReference type="InterPro" id="IPR010290">
    <property type="entry name" value="TM_effector"/>
</dbReference>
<protein>
    <submittedName>
        <fullName evidence="9">Putative major facilitator family transporter</fullName>
    </submittedName>
</protein>
<keyword evidence="4 8" id="KW-0812">Transmembrane</keyword>
<keyword evidence="5 8" id="KW-1133">Transmembrane helix</keyword>
<keyword evidence="6 8" id="KW-0472">Membrane</keyword>
<keyword evidence="2" id="KW-0813">Transport</keyword>
<dbReference type="PANTHER" id="PTHR23513:SF6">
    <property type="entry name" value="MAJOR FACILITATOR SUPERFAMILY ASSOCIATED DOMAIN-CONTAINING PROTEIN"/>
    <property type="match status" value="1"/>
</dbReference>
<keyword evidence="3" id="KW-1003">Cell membrane</keyword>
<evidence type="ECO:0000256" key="8">
    <source>
        <dbReference type="SAM" id="Phobius"/>
    </source>
</evidence>
<reference evidence="9" key="1">
    <citation type="journal article" date="2008" name="Chem. Biol.">
        <title>Molecular Analysis of the Kirromycin Biosynthetic Gene Cluster Revealed beta-Alanine as Precursor of the Pyridone Moiety.</title>
        <authorList>
            <person name="Weber T."/>
            <person name="Laiple K.J."/>
            <person name="Pross E.K."/>
            <person name="Textor A."/>
            <person name="Grond S."/>
            <person name="Welzel K."/>
            <person name="Pelzer S."/>
            <person name="Vente A."/>
            <person name="Wohlleben W."/>
        </authorList>
    </citation>
    <scope>NUCLEOTIDE SEQUENCE</scope>
    <source>
        <strain evidence="9">Tu 365</strain>
    </source>
</reference>
<evidence type="ECO:0000256" key="4">
    <source>
        <dbReference type="ARBA" id="ARBA00022692"/>
    </source>
</evidence>
<dbReference type="AlphaFoldDB" id="B0B536"/>
<feature type="transmembrane region" description="Helical" evidence="8">
    <location>
        <begin position="335"/>
        <end position="355"/>
    </location>
</feature>
<dbReference type="OMA" id="ASRWITW"/>
<feature type="region of interest" description="Disordered" evidence="7">
    <location>
        <begin position="1"/>
        <end position="24"/>
    </location>
</feature>
<sequence length="435" mass="45850">MSQPTTAPDPAAGADIAAPPEGAEPSARQRRDFRRFMASHVCNELGSSITYVALPLTAVLTLHASAWEAGVLAAAENAAFLLLGLPAGAWVDRMRRRDVMIAADLARAVLLTVVPVAWLLDADSMPLLYTVALLLGCARLFGDVADQSYLPTLVGQSRLIQGNSRLESVRSGAEVAGPGVAGFFVQLLGPAGTLVGQAVTSLTSVALLGRIEAREERPAPRPSGHGGLWQEIKEGLQHVLHHRVLRVIALGTASVNLCLSGVFALETLFLTRTVGLPPAAVGWILTTASLGSVLAALVTRRLSMRVGAARLTWLSLLVTMPFGLLLPLAGPGWRVGLFVMGVLVQSAGVTTYNICQVAYRQTVCPPHLLGRMTATMRFLVWGVLPLSGLLAGALGELAGVRTALWILTAGLAATPLVLLCSPLRRMRDFDAAPAQ</sequence>
<organism evidence="9">
    <name type="scientific">Streptomyces collinus</name>
    <dbReference type="NCBI Taxonomy" id="42684"/>
    <lineage>
        <taxon>Bacteria</taxon>
        <taxon>Bacillati</taxon>
        <taxon>Actinomycetota</taxon>
        <taxon>Actinomycetes</taxon>
        <taxon>Kitasatosporales</taxon>
        <taxon>Streptomycetaceae</taxon>
        <taxon>Streptomyces</taxon>
    </lineage>
</organism>
<dbReference type="PANTHER" id="PTHR23513">
    <property type="entry name" value="INTEGRAL MEMBRANE EFFLUX PROTEIN-RELATED"/>
    <property type="match status" value="1"/>
</dbReference>
<dbReference type="GO" id="GO:0005886">
    <property type="term" value="C:plasma membrane"/>
    <property type="evidence" value="ECO:0007669"/>
    <property type="project" value="UniProtKB-SubCell"/>
</dbReference>
<gene>
    <name evidence="9" type="ORF">orf_R10</name>
</gene>
<proteinExistence type="predicted"/>
<evidence type="ECO:0000256" key="2">
    <source>
        <dbReference type="ARBA" id="ARBA00022448"/>
    </source>
</evidence>
<feature type="transmembrane region" description="Helical" evidence="8">
    <location>
        <begin position="36"/>
        <end position="54"/>
    </location>
</feature>
<evidence type="ECO:0000256" key="7">
    <source>
        <dbReference type="SAM" id="MobiDB-lite"/>
    </source>
</evidence>
<evidence type="ECO:0000256" key="5">
    <source>
        <dbReference type="ARBA" id="ARBA00022989"/>
    </source>
</evidence>
<feature type="transmembrane region" description="Helical" evidence="8">
    <location>
        <begin position="66"/>
        <end position="87"/>
    </location>
</feature>
<feature type="transmembrane region" description="Helical" evidence="8">
    <location>
        <begin position="244"/>
        <end position="265"/>
    </location>
</feature>
<feature type="transmembrane region" description="Helical" evidence="8">
    <location>
        <begin position="376"/>
        <end position="394"/>
    </location>
</feature>
<feature type="transmembrane region" description="Helical" evidence="8">
    <location>
        <begin position="280"/>
        <end position="299"/>
    </location>
</feature>
<evidence type="ECO:0000313" key="9">
    <source>
        <dbReference type="EMBL" id="CAN89665.1"/>
    </source>
</evidence>
<dbReference type="EMBL" id="AM746336">
    <property type="protein sequence ID" value="CAN89665.1"/>
    <property type="molecule type" value="Genomic_DNA"/>
</dbReference>
<feature type="transmembrane region" description="Helical" evidence="8">
    <location>
        <begin position="311"/>
        <end position="329"/>
    </location>
</feature>
<evidence type="ECO:0000256" key="3">
    <source>
        <dbReference type="ARBA" id="ARBA00022475"/>
    </source>
</evidence>
<comment type="subcellular location">
    <subcellularLocation>
        <location evidence="1">Cell membrane</location>
        <topology evidence="1">Multi-pass membrane protein</topology>
    </subcellularLocation>
</comment>
<dbReference type="Pfam" id="PF05977">
    <property type="entry name" value="MFS_3"/>
    <property type="match status" value="1"/>
</dbReference>
<dbReference type="CDD" id="cd06173">
    <property type="entry name" value="MFS_MefA_like"/>
    <property type="match status" value="1"/>
</dbReference>
<evidence type="ECO:0000256" key="1">
    <source>
        <dbReference type="ARBA" id="ARBA00004651"/>
    </source>
</evidence>
<feature type="transmembrane region" description="Helical" evidence="8">
    <location>
        <begin position="400"/>
        <end position="420"/>
    </location>
</feature>
<dbReference type="InterPro" id="IPR036259">
    <property type="entry name" value="MFS_trans_sf"/>
</dbReference>
<name>B0B536_STRCU</name>
<dbReference type="SUPFAM" id="SSF103473">
    <property type="entry name" value="MFS general substrate transporter"/>
    <property type="match status" value="1"/>
</dbReference>
<dbReference type="Gene3D" id="1.20.1250.20">
    <property type="entry name" value="MFS general substrate transporter like domains"/>
    <property type="match status" value="1"/>
</dbReference>
<accession>B0B536</accession>